<dbReference type="AlphaFoldDB" id="A0A0F9AA13"/>
<accession>A0A0F9AA13</accession>
<protein>
    <submittedName>
        <fullName evidence="1">Uncharacterized protein</fullName>
    </submittedName>
</protein>
<sequence length="132" mass="15403">MSLLYTGAINDKVSTKYTNTYTIIPVNYNVLDLSSPTNICPIHSFTLFENIRISKNQNANVHQIPMVGAIINPIRAQRIKKFIFYPVVRSWTRTNKRYDSSYGEETWNPFGFQTHLFYMYRDHRTVTSLGDN</sequence>
<dbReference type="EMBL" id="LAZR01047091">
    <property type="protein sequence ID" value="KKK95025.1"/>
    <property type="molecule type" value="Genomic_DNA"/>
</dbReference>
<name>A0A0F9AA13_9ZZZZ</name>
<proteinExistence type="predicted"/>
<evidence type="ECO:0000313" key="1">
    <source>
        <dbReference type="EMBL" id="KKK95025.1"/>
    </source>
</evidence>
<reference evidence="1" key="1">
    <citation type="journal article" date="2015" name="Nature">
        <title>Complex archaea that bridge the gap between prokaryotes and eukaryotes.</title>
        <authorList>
            <person name="Spang A."/>
            <person name="Saw J.H."/>
            <person name="Jorgensen S.L."/>
            <person name="Zaremba-Niedzwiedzka K."/>
            <person name="Martijn J."/>
            <person name="Lind A.E."/>
            <person name="van Eijk R."/>
            <person name="Schleper C."/>
            <person name="Guy L."/>
            <person name="Ettema T.J."/>
        </authorList>
    </citation>
    <scope>NUCLEOTIDE SEQUENCE</scope>
</reference>
<gene>
    <name evidence="1" type="ORF">LCGC14_2676920</name>
</gene>
<organism evidence="1">
    <name type="scientific">marine sediment metagenome</name>
    <dbReference type="NCBI Taxonomy" id="412755"/>
    <lineage>
        <taxon>unclassified sequences</taxon>
        <taxon>metagenomes</taxon>
        <taxon>ecological metagenomes</taxon>
    </lineage>
</organism>
<comment type="caution">
    <text evidence="1">The sequence shown here is derived from an EMBL/GenBank/DDBJ whole genome shotgun (WGS) entry which is preliminary data.</text>
</comment>